<organism evidence="2 3">
    <name type="scientific">Bugula neritina</name>
    <name type="common">Brown bryozoan</name>
    <name type="synonym">Sertularia neritina</name>
    <dbReference type="NCBI Taxonomy" id="10212"/>
    <lineage>
        <taxon>Eukaryota</taxon>
        <taxon>Metazoa</taxon>
        <taxon>Spiralia</taxon>
        <taxon>Lophotrochozoa</taxon>
        <taxon>Bryozoa</taxon>
        <taxon>Gymnolaemata</taxon>
        <taxon>Cheilostomatida</taxon>
        <taxon>Flustrina</taxon>
        <taxon>Buguloidea</taxon>
        <taxon>Bugulidae</taxon>
        <taxon>Bugula</taxon>
    </lineage>
</organism>
<dbReference type="AlphaFoldDB" id="A0A7J7JGJ6"/>
<sequence>MYIFTSNVSNLTAILYSAILYFNLPSNRLFFTLHKSTLHYSIQCCSTPLGSALLQLYTILLCILLLSQLYALPNC</sequence>
<protein>
    <submittedName>
        <fullName evidence="2">Uncharacterized protein</fullName>
    </submittedName>
</protein>
<keyword evidence="3" id="KW-1185">Reference proteome</keyword>
<feature type="transmembrane region" description="Helical" evidence="1">
    <location>
        <begin position="12"/>
        <end position="31"/>
    </location>
</feature>
<keyword evidence="1" id="KW-0472">Membrane</keyword>
<keyword evidence="1" id="KW-1133">Transmembrane helix</keyword>
<dbReference type="Proteomes" id="UP000593567">
    <property type="component" value="Unassembled WGS sequence"/>
</dbReference>
<evidence type="ECO:0000256" key="1">
    <source>
        <dbReference type="SAM" id="Phobius"/>
    </source>
</evidence>
<keyword evidence="1" id="KW-0812">Transmembrane</keyword>
<accession>A0A7J7JGJ6</accession>
<dbReference type="EMBL" id="VXIV02002467">
    <property type="protein sequence ID" value="KAF6025360.1"/>
    <property type="molecule type" value="Genomic_DNA"/>
</dbReference>
<feature type="transmembrane region" description="Helical" evidence="1">
    <location>
        <begin position="52"/>
        <end position="72"/>
    </location>
</feature>
<comment type="caution">
    <text evidence="2">The sequence shown here is derived from an EMBL/GenBank/DDBJ whole genome shotgun (WGS) entry which is preliminary data.</text>
</comment>
<evidence type="ECO:0000313" key="3">
    <source>
        <dbReference type="Proteomes" id="UP000593567"/>
    </source>
</evidence>
<gene>
    <name evidence="2" type="ORF">EB796_016335</name>
</gene>
<proteinExistence type="predicted"/>
<evidence type="ECO:0000313" key="2">
    <source>
        <dbReference type="EMBL" id="KAF6025360.1"/>
    </source>
</evidence>
<reference evidence="2" key="1">
    <citation type="submission" date="2020-06" db="EMBL/GenBank/DDBJ databases">
        <title>Draft genome of Bugula neritina, a colonial animal packing powerful symbionts and potential medicines.</title>
        <authorList>
            <person name="Rayko M."/>
        </authorList>
    </citation>
    <scope>NUCLEOTIDE SEQUENCE [LARGE SCALE GENOMIC DNA]</scope>
    <source>
        <strain evidence="2">Kwan_BN1</strain>
    </source>
</reference>
<name>A0A7J7JGJ6_BUGNE</name>